<sequence>NVRENHNKHYPDTPMLSFEQVQNKVQDWSGVFPIKKDMCFKSCIAYTRPFENLESCPIC</sequence>
<accession>A0A0C9UYD1</accession>
<dbReference type="AlphaFoldDB" id="A0A0C9UYD1"/>
<proteinExistence type="predicted"/>
<evidence type="ECO:0000313" key="1">
    <source>
        <dbReference type="EMBL" id="KIJ30140.1"/>
    </source>
</evidence>
<feature type="non-terminal residue" evidence="1">
    <location>
        <position position="59"/>
    </location>
</feature>
<dbReference type="HOGENOM" id="CLU_210666_0_0_1"/>
<name>A0A0C9UYD1_SPHS4</name>
<protein>
    <submittedName>
        <fullName evidence="1">Uncharacterized protein</fullName>
    </submittedName>
</protein>
<evidence type="ECO:0000313" key="2">
    <source>
        <dbReference type="Proteomes" id="UP000054279"/>
    </source>
</evidence>
<organism evidence="1 2">
    <name type="scientific">Sphaerobolus stellatus (strain SS14)</name>
    <dbReference type="NCBI Taxonomy" id="990650"/>
    <lineage>
        <taxon>Eukaryota</taxon>
        <taxon>Fungi</taxon>
        <taxon>Dikarya</taxon>
        <taxon>Basidiomycota</taxon>
        <taxon>Agaricomycotina</taxon>
        <taxon>Agaricomycetes</taxon>
        <taxon>Phallomycetidae</taxon>
        <taxon>Geastrales</taxon>
        <taxon>Sphaerobolaceae</taxon>
        <taxon>Sphaerobolus</taxon>
    </lineage>
</organism>
<feature type="non-terminal residue" evidence="1">
    <location>
        <position position="1"/>
    </location>
</feature>
<keyword evidence="2" id="KW-1185">Reference proteome</keyword>
<gene>
    <name evidence="1" type="ORF">M422DRAFT_80570</name>
</gene>
<reference evidence="1 2" key="1">
    <citation type="submission" date="2014-06" db="EMBL/GenBank/DDBJ databases">
        <title>Evolutionary Origins and Diversification of the Mycorrhizal Mutualists.</title>
        <authorList>
            <consortium name="DOE Joint Genome Institute"/>
            <consortium name="Mycorrhizal Genomics Consortium"/>
            <person name="Kohler A."/>
            <person name="Kuo A."/>
            <person name="Nagy L.G."/>
            <person name="Floudas D."/>
            <person name="Copeland A."/>
            <person name="Barry K.W."/>
            <person name="Cichocki N."/>
            <person name="Veneault-Fourrey C."/>
            <person name="LaButti K."/>
            <person name="Lindquist E.A."/>
            <person name="Lipzen A."/>
            <person name="Lundell T."/>
            <person name="Morin E."/>
            <person name="Murat C."/>
            <person name="Riley R."/>
            <person name="Ohm R."/>
            <person name="Sun H."/>
            <person name="Tunlid A."/>
            <person name="Henrissat B."/>
            <person name="Grigoriev I.V."/>
            <person name="Hibbett D.S."/>
            <person name="Martin F."/>
        </authorList>
    </citation>
    <scope>NUCLEOTIDE SEQUENCE [LARGE SCALE GENOMIC DNA]</scope>
    <source>
        <strain evidence="1 2">SS14</strain>
    </source>
</reference>
<dbReference type="EMBL" id="KN837268">
    <property type="protein sequence ID" value="KIJ30140.1"/>
    <property type="molecule type" value="Genomic_DNA"/>
</dbReference>
<dbReference type="Proteomes" id="UP000054279">
    <property type="component" value="Unassembled WGS sequence"/>
</dbReference>
<dbReference type="OrthoDB" id="3261594at2759"/>